<name>A0A1H4R2I0_9NOCA</name>
<protein>
    <submittedName>
        <fullName evidence="2">Uncharacterized SAM-binding protein YcdF, DUF218 family</fullName>
    </submittedName>
</protein>
<evidence type="ECO:0000259" key="1">
    <source>
        <dbReference type="Pfam" id="PF02698"/>
    </source>
</evidence>
<proteinExistence type="predicted"/>
<dbReference type="InterPro" id="IPR051599">
    <property type="entry name" value="Cell_Envelope_Assoc"/>
</dbReference>
<keyword evidence="3" id="KW-1185">Reference proteome</keyword>
<dbReference type="GO" id="GO:0005886">
    <property type="term" value="C:plasma membrane"/>
    <property type="evidence" value="ECO:0007669"/>
    <property type="project" value="TreeGrafter"/>
</dbReference>
<dbReference type="Proteomes" id="UP000183561">
    <property type="component" value="Unassembled WGS sequence"/>
</dbReference>
<dbReference type="EMBL" id="FNSV01000005">
    <property type="protein sequence ID" value="SEC26083.1"/>
    <property type="molecule type" value="Genomic_DNA"/>
</dbReference>
<sequence>MRKLVTLLVGALSAFTILVGGIGVVGYFGYNKSRVDPVQQVDAIIVLGGEHDGREEYGMSLAQQGIANHVILSNPYWPGDKKIAAFCASKDTRFTVVCIQPAPSTTRGEALFTRKLVETNGWNRVLVISWRFHLPRARYIFSQCFDGEIVMRPVPRDYDYSLAEWEYTYLYQTVGFIKAVVQGPC</sequence>
<evidence type="ECO:0000313" key="2">
    <source>
        <dbReference type="EMBL" id="SEC26083.1"/>
    </source>
</evidence>
<dbReference type="InterPro" id="IPR003848">
    <property type="entry name" value="DUF218"/>
</dbReference>
<gene>
    <name evidence="2" type="ORF">SAMN04490239_3452</name>
</gene>
<dbReference type="Pfam" id="PF02698">
    <property type="entry name" value="DUF218"/>
    <property type="match status" value="1"/>
</dbReference>
<reference evidence="3" key="1">
    <citation type="submission" date="2016-10" db="EMBL/GenBank/DDBJ databases">
        <authorList>
            <person name="Varghese N."/>
            <person name="Submissions S."/>
        </authorList>
    </citation>
    <scope>NUCLEOTIDE SEQUENCE [LARGE SCALE GENOMIC DNA]</scope>
    <source>
        <strain evidence="3">DSM 44498</strain>
    </source>
</reference>
<dbReference type="OrthoDB" id="4772924at2"/>
<dbReference type="RefSeq" id="WP_072937461.1">
    <property type="nucleotide sequence ID" value="NZ_FNSV01000005.1"/>
</dbReference>
<accession>A0A1H4R2I0</accession>
<feature type="domain" description="DUF218" evidence="1">
    <location>
        <begin position="42"/>
        <end position="156"/>
    </location>
</feature>
<organism evidence="2 3">
    <name type="scientific">Rhodococcus koreensis</name>
    <dbReference type="NCBI Taxonomy" id="99653"/>
    <lineage>
        <taxon>Bacteria</taxon>
        <taxon>Bacillati</taxon>
        <taxon>Actinomycetota</taxon>
        <taxon>Actinomycetes</taxon>
        <taxon>Mycobacteriales</taxon>
        <taxon>Nocardiaceae</taxon>
        <taxon>Rhodococcus</taxon>
    </lineage>
</organism>
<dbReference type="PANTHER" id="PTHR30336">
    <property type="entry name" value="INNER MEMBRANE PROTEIN, PROBABLE PERMEASE"/>
    <property type="match status" value="1"/>
</dbReference>
<dbReference type="CDD" id="cd06259">
    <property type="entry name" value="YdcF-like"/>
    <property type="match status" value="1"/>
</dbReference>
<dbReference type="PANTHER" id="PTHR30336:SF20">
    <property type="entry name" value="DUF218 DOMAIN-CONTAINING PROTEIN"/>
    <property type="match status" value="1"/>
</dbReference>
<dbReference type="AlphaFoldDB" id="A0A1H4R2I0"/>
<evidence type="ECO:0000313" key="3">
    <source>
        <dbReference type="Proteomes" id="UP000183561"/>
    </source>
</evidence>